<reference evidence="7 8" key="1">
    <citation type="journal article" date="2020" name="Cell">
        <title>Large-Scale Comparative Analyses of Tick Genomes Elucidate Their Genetic Diversity and Vector Capacities.</title>
        <authorList>
            <consortium name="Tick Genome and Microbiome Consortium (TIGMIC)"/>
            <person name="Jia N."/>
            <person name="Wang J."/>
            <person name="Shi W."/>
            <person name="Du L."/>
            <person name="Sun Y."/>
            <person name="Zhan W."/>
            <person name="Jiang J.F."/>
            <person name="Wang Q."/>
            <person name="Zhang B."/>
            <person name="Ji P."/>
            <person name="Bell-Sakyi L."/>
            <person name="Cui X.M."/>
            <person name="Yuan T.T."/>
            <person name="Jiang B.G."/>
            <person name="Yang W.F."/>
            <person name="Lam T.T."/>
            <person name="Chang Q.C."/>
            <person name="Ding S.J."/>
            <person name="Wang X.J."/>
            <person name="Zhu J.G."/>
            <person name="Ruan X.D."/>
            <person name="Zhao L."/>
            <person name="Wei J.T."/>
            <person name="Ye R.Z."/>
            <person name="Que T.C."/>
            <person name="Du C.H."/>
            <person name="Zhou Y.H."/>
            <person name="Cheng J.X."/>
            <person name="Dai P.F."/>
            <person name="Guo W.B."/>
            <person name="Han X.H."/>
            <person name="Huang E.J."/>
            <person name="Li L.F."/>
            <person name="Wei W."/>
            <person name="Gao Y.C."/>
            <person name="Liu J.Z."/>
            <person name="Shao H.Z."/>
            <person name="Wang X."/>
            <person name="Wang C.C."/>
            <person name="Yang T.C."/>
            <person name="Huo Q.B."/>
            <person name="Li W."/>
            <person name="Chen H.Y."/>
            <person name="Chen S.E."/>
            <person name="Zhou L.G."/>
            <person name="Ni X.B."/>
            <person name="Tian J.H."/>
            <person name="Sheng Y."/>
            <person name="Liu T."/>
            <person name="Pan Y.S."/>
            <person name="Xia L.Y."/>
            <person name="Li J."/>
            <person name="Zhao F."/>
            <person name="Cao W.C."/>
        </authorList>
    </citation>
    <scope>NUCLEOTIDE SEQUENCE [LARGE SCALE GENOMIC DNA]</scope>
    <source>
        <strain evidence="7">HaeL-2018</strain>
    </source>
</reference>
<dbReference type="AlphaFoldDB" id="A0A9J6FPG7"/>
<dbReference type="PANTHER" id="PTHR46600:SF11">
    <property type="entry name" value="THAP DOMAIN-CONTAINING PROTEIN 10"/>
    <property type="match status" value="1"/>
</dbReference>
<evidence type="ECO:0000256" key="3">
    <source>
        <dbReference type="ARBA" id="ARBA00022833"/>
    </source>
</evidence>
<dbReference type="GO" id="GO:0008270">
    <property type="term" value="F:zinc ion binding"/>
    <property type="evidence" value="ECO:0007669"/>
    <property type="project" value="UniProtKB-KW"/>
</dbReference>
<keyword evidence="1" id="KW-0479">Metal-binding</keyword>
<protein>
    <recommendedName>
        <fullName evidence="6">THAP-type domain-containing protein</fullName>
    </recommendedName>
</protein>
<evidence type="ECO:0000256" key="5">
    <source>
        <dbReference type="PROSITE-ProRule" id="PRU00309"/>
    </source>
</evidence>
<evidence type="ECO:0000313" key="8">
    <source>
        <dbReference type="Proteomes" id="UP000821853"/>
    </source>
</evidence>
<keyword evidence="8" id="KW-1185">Reference proteome</keyword>
<comment type="caution">
    <text evidence="7">The sequence shown here is derived from an EMBL/GenBank/DDBJ whole genome shotgun (WGS) entry which is preliminary data.</text>
</comment>
<accession>A0A9J6FPG7</accession>
<evidence type="ECO:0000259" key="6">
    <source>
        <dbReference type="PROSITE" id="PS50950"/>
    </source>
</evidence>
<feature type="domain" description="THAP-type" evidence="6">
    <location>
        <begin position="6"/>
        <end position="101"/>
    </location>
</feature>
<dbReference type="OMA" id="RRHVWES"/>
<dbReference type="SMART" id="SM00980">
    <property type="entry name" value="THAP"/>
    <property type="match status" value="1"/>
</dbReference>
<dbReference type="VEuPathDB" id="VectorBase:HLOH_046488"/>
<keyword evidence="3" id="KW-0862">Zinc</keyword>
<dbReference type="InterPro" id="IPR006612">
    <property type="entry name" value="THAP_Znf"/>
</dbReference>
<dbReference type="Proteomes" id="UP000821853">
    <property type="component" value="Chromosome 10"/>
</dbReference>
<name>A0A9J6FPG7_HAELO</name>
<dbReference type="EMBL" id="JABSTR010000002">
    <property type="protein sequence ID" value="KAH9364739.1"/>
    <property type="molecule type" value="Genomic_DNA"/>
</dbReference>
<sequence>MTKPRQRNYCFAPGCRTGYSGLKNAPKLSLFGAPEDDERRHVWESNLHRADKPLEPSDAVCELHFEEKYILRRYVHVVDGKEVRIPRGKPSLSPDAVPTILPNVPKYLSKVPVRERLPRKRVCAEPAECGSSKKLCLPLNELRTDGPAVDVQNMPFDLWNVPLPTEHWAAHKFTNYDGAAYVQASFNSESHVVVIEKTVLMNCGSTQGDVVCRTYVRRTLISEALSHTMEEAKQVLHDAESLHICNGAGEPAEFSTLPLTSRLEQPVVHCDGLVFSVKCRGSVPGEGKKIFLHPKKTVINMPSGL</sequence>
<dbReference type="GO" id="GO:0043565">
    <property type="term" value="F:sequence-specific DNA binding"/>
    <property type="evidence" value="ECO:0007669"/>
    <property type="project" value="InterPro"/>
</dbReference>
<proteinExistence type="predicted"/>
<dbReference type="SUPFAM" id="SSF57716">
    <property type="entry name" value="Glucocorticoid receptor-like (DNA-binding domain)"/>
    <property type="match status" value="1"/>
</dbReference>
<keyword evidence="2 5" id="KW-0863">Zinc-finger</keyword>
<dbReference type="PANTHER" id="PTHR46600">
    <property type="entry name" value="THAP DOMAIN-CONTAINING"/>
    <property type="match status" value="1"/>
</dbReference>
<dbReference type="SMART" id="SM00692">
    <property type="entry name" value="DM3"/>
    <property type="match status" value="1"/>
</dbReference>
<keyword evidence="4 5" id="KW-0238">DNA-binding</keyword>
<evidence type="ECO:0000256" key="2">
    <source>
        <dbReference type="ARBA" id="ARBA00022771"/>
    </source>
</evidence>
<dbReference type="PROSITE" id="PS50950">
    <property type="entry name" value="ZF_THAP"/>
    <property type="match status" value="1"/>
</dbReference>
<organism evidence="7 8">
    <name type="scientific">Haemaphysalis longicornis</name>
    <name type="common">Bush tick</name>
    <dbReference type="NCBI Taxonomy" id="44386"/>
    <lineage>
        <taxon>Eukaryota</taxon>
        <taxon>Metazoa</taxon>
        <taxon>Ecdysozoa</taxon>
        <taxon>Arthropoda</taxon>
        <taxon>Chelicerata</taxon>
        <taxon>Arachnida</taxon>
        <taxon>Acari</taxon>
        <taxon>Parasitiformes</taxon>
        <taxon>Ixodida</taxon>
        <taxon>Ixodoidea</taxon>
        <taxon>Ixodidae</taxon>
        <taxon>Haemaphysalinae</taxon>
        <taxon>Haemaphysalis</taxon>
    </lineage>
</organism>
<dbReference type="InterPro" id="IPR026516">
    <property type="entry name" value="THAP1/10"/>
</dbReference>
<dbReference type="Pfam" id="PF05485">
    <property type="entry name" value="THAP"/>
    <property type="match status" value="1"/>
</dbReference>
<evidence type="ECO:0000256" key="1">
    <source>
        <dbReference type="ARBA" id="ARBA00022723"/>
    </source>
</evidence>
<dbReference type="OrthoDB" id="6509376at2759"/>
<evidence type="ECO:0000256" key="4">
    <source>
        <dbReference type="ARBA" id="ARBA00023125"/>
    </source>
</evidence>
<evidence type="ECO:0000313" key="7">
    <source>
        <dbReference type="EMBL" id="KAH9364739.1"/>
    </source>
</evidence>
<gene>
    <name evidence="7" type="ORF">HPB48_014872</name>
</gene>